<evidence type="ECO:0000259" key="9">
    <source>
        <dbReference type="PROSITE" id="PS50109"/>
    </source>
</evidence>
<dbReference type="InterPro" id="IPR003594">
    <property type="entry name" value="HATPase_dom"/>
</dbReference>
<dbReference type="InterPro" id="IPR004358">
    <property type="entry name" value="Sig_transdc_His_kin-like_C"/>
</dbReference>
<dbReference type="Gene3D" id="1.10.287.130">
    <property type="match status" value="1"/>
</dbReference>
<gene>
    <name evidence="10" type="ORF">AXF15_05780</name>
</gene>
<evidence type="ECO:0000256" key="3">
    <source>
        <dbReference type="ARBA" id="ARBA00022679"/>
    </source>
</evidence>
<feature type="transmembrane region" description="Helical" evidence="8">
    <location>
        <begin position="270"/>
        <end position="293"/>
    </location>
</feature>
<keyword evidence="8" id="KW-0812">Transmembrane</keyword>
<protein>
    <recommendedName>
        <fullName evidence="2">histidine kinase</fullName>
        <ecNumber evidence="2">2.7.13.3</ecNumber>
    </recommendedName>
</protein>
<dbReference type="EMBL" id="CP014230">
    <property type="protein sequence ID" value="AMD92661.1"/>
    <property type="molecule type" value="Genomic_DNA"/>
</dbReference>
<keyword evidence="3" id="KW-0808">Transferase</keyword>
<dbReference type="EC" id="2.7.13.3" evidence="2"/>
<accession>A0A109W5V5</accession>
<evidence type="ECO:0000256" key="1">
    <source>
        <dbReference type="ARBA" id="ARBA00000085"/>
    </source>
</evidence>
<comment type="catalytic activity">
    <reaction evidence="1">
        <text>ATP + protein L-histidine = ADP + protein N-phospho-L-histidine.</text>
        <dbReference type="EC" id="2.7.13.3"/>
    </reaction>
</comment>
<dbReference type="PRINTS" id="PR00344">
    <property type="entry name" value="BCTRLSENSOR"/>
</dbReference>
<dbReference type="SUPFAM" id="SSF47384">
    <property type="entry name" value="Homodimeric domain of signal transducing histidine kinase"/>
    <property type="match status" value="1"/>
</dbReference>
<name>A0A109W5V5_9BACT</name>
<keyword evidence="4" id="KW-0547">Nucleotide-binding</keyword>
<feature type="transmembrane region" description="Helical" evidence="8">
    <location>
        <begin position="20"/>
        <end position="41"/>
    </location>
</feature>
<dbReference type="SMART" id="SM00387">
    <property type="entry name" value="HATPase_c"/>
    <property type="match status" value="1"/>
</dbReference>
<dbReference type="RefSeq" id="WP_066604558.1">
    <property type="nucleotide sequence ID" value="NZ_CP014230.1"/>
</dbReference>
<evidence type="ECO:0000256" key="4">
    <source>
        <dbReference type="ARBA" id="ARBA00022741"/>
    </source>
</evidence>
<dbReference type="PROSITE" id="PS50109">
    <property type="entry name" value="HIS_KIN"/>
    <property type="match status" value="1"/>
</dbReference>
<dbReference type="GO" id="GO:0005524">
    <property type="term" value="F:ATP binding"/>
    <property type="evidence" value="ECO:0007669"/>
    <property type="project" value="UniProtKB-KW"/>
</dbReference>
<evidence type="ECO:0000313" key="11">
    <source>
        <dbReference type="Proteomes" id="UP000063964"/>
    </source>
</evidence>
<keyword evidence="7" id="KW-0902">Two-component regulatory system</keyword>
<dbReference type="SUPFAM" id="SSF55874">
    <property type="entry name" value="ATPase domain of HSP90 chaperone/DNA topoisomerase II/histidine kinase"/>
    <property type="match status" value="1"/>
</dbReference>
<keyword evidence="11" id="KW-1185">Reference proteome</keyword>
<dbReference type="AlphaFoldDB" id="A0A109W5V5"/>
<proteinExistence type="predicted"/>
<dbReference type="InterPro" id="IPR036890">
    <property type="entry name" value="HATPase_C_sf"/>
</dbReference>
<keyword evidence="6" id="KW-0067">ATP-binding</keyword>
<organism evidence="10 11">
    <name type="scientific">Desulfomicrobium orale DSM 12838</name>
    <dbReference type="NCBI Taxonomy" id="888061"/>
    <lineage>
        <taxon>Bacteria</taxon>
        <taxon>Pseudomonadati</taxon>
        <taxon>Thermodesulfobacteriota</taxon>
        <taxon>Desulfovibrionia</taxon>
        <taxon>Desulfovibrionales</taxon>
        <taxon>Desulfomicrobiaceae</taxon>
        <taxon>Desulfomicrobium</taxon>
    </lineage>
</organism>
<dbReference type="InterPro" id="IPR005467">
    <property type="entry name" value="His_kinase_dom"/>
</dbReference>
<keyword evidence="8" id="KW-0472">Membrane</keyword>
<sequence length="555" mass="60934">MFHRYETTLPRTELFRVLLVWLGIPVLLAVAGILVHAGFCIRQEFLDGNKEDISLAARRNQELLHEKISAAHAALSLLGSELRGEPEQHVGQRMAAFWESLHAAYGWAEGLGLRTANRWITAGRFPADAPSPDTVISTVPDAAFHITDAHTGPDGLPHFYIATALDRNRVLCLAVNARLFNAFLEEFRLGRTGEVFLINAEGILQSRSVLHGALLNRVDGLTGQSPDKVYARTWGGTRLWSAVLPTAHSGWRIVVQWDEREMTQSADARLIPLAGGGLAVFLVLVCSFGLTIAKIEKSRRKSAERQRQSEEQRMLVRKLDSIGQLGTGIAHEINNPLAIIGEEAGWMQDVLKRESIRDTPDAGDLRNALRQITLQTARCREVTHKLLIFGGRTEGTVRDVDLSTLIADTLTLRRRDAAQKNVEVEEETAPMPRIHTEPSLLRQVLLHLMGNALDAMPQGGRLTISSGPTGDGSAFFRIRDTGFGIPEDNLPRIFDPFFTTKDPGKGAGLGLSICHGILQRLGGSIRVDSKAGQGTTVTVVLPREARPREDAEDGS</sequence>
<dbReference type="Proteomes" id="UP000063964">
    <property type="component" value="Chromosome"/>
</dbReference>
<evidence type="ECO:0000256" key="7">
    <source>
        <dbReference type="ARBA" id="ARBA00023012"/>
    </source>
</evidence>
<evidence type="ECO:0000256" key="8">
    <source>
        <dbReference type="SAM" id="Phobius"/>
    </source>
</evidence>
<evidence type="ECO:0000256" key="5">
    <source>
        <dbReference type="ARBA" id="ARBA00022777"/>
    </source>
</evidence>
<evidence type="ECO:0000256" key="2">
    <source>
        <dbReference type="ARBA" id="ARBA00012438"/>
    </source>
</evidence>
<dbReference type="InterPro" id="IPR036097">
    <property type="entry name" value="HisK_dim/P_sf"/>
</dbReference>
<dbReference type="PANTHER" id="PTHR43065">
    <property type="entry name" value="SENSOR HISTIDINE KINASE"/>
    <property type="match status" value="1"/>
</dbReference>
<evidence type="ECO:0000256" key="6">
    <source>
        <dbReference type="ARBA" id="ARBA00022840"/>
    </source>
</evidence>
<dbReference type="Pfam" id="PF02518">
    <property type="entry name" value="HATPase_c"/>
    <property type="match status" value="1"/>
</dbReference>
<dbReference type="KEGG" id="doa:AXF15_05780"/>
<reference evidence="11" key="1">
    <citation type="submission" date="2016-02" db="EMBL/GenBank/DDBJ databases">
        <authorList>
            <person name="Holder M.E."/>
            <person name="Ajami N.J."/>
            <person name="Petrosino J.F."/>
        </authorList>
    </citation>
    <scope>NUCLEOTIDE SEQUENCE [LARGE SCALE GENOMIC DNA]</scope>
    <source>
        <strain evidence="11">DSM 12838</strain>
    </source>
</reference>
<dbReference type="PANTHER" id="PTHR43065:SF46">
    <property type="entry name" value="C4-DICARBOXYLATE TRANSPORT SENSOR PROTEIN DCTB"/>
    <property type="match status" value="1"/>
</dbReference>
<keyword evidence="5" id="KW-0418">Kinase</keyword>
<feature type="domain" description="Histidine kinase" evidence="9">
    <location>
        <begin position="328"/>
        <end position="545"/>
    </location>
</feature>
<dbReference type="STRING" id="888061.AXF15_05780"/>
<keyword evidence="8" id="KW-1133">Transmembrane helix</keyword>
<evidence type="ECO:0000313" key="10">
    <source>
        <dbReference type="EMBL" id="AMD92661.1"/>
    </source>
</evidence>
<dbReference type="Gene3D" id="3.30.565.10">
    <property type="entry name" value="Histidine kinase-like ATPase, C-terminal domain"/>
    <property type="match status" value="1"/>
</dbReference>
<dbReference type="CDD" id="cd18774">
    <property type="entry name" value="PDC2_HK_sensor"/>
    <property type="match status" value="1"/>
</dbReference>
<dbReference type="GO" id="GO:0000155">
    <property type="term" value="F:phosphorelay sensor kinase activity"/>
    <property type="evidence" value="ECO:0007669"/>
    <property type="project" value="InterPro"/>
</dbReference>